<organism evidence="1 2">
    <name type="scientific">Teratosphaeria destructans</name>
    <dbReference type="NCBI Taxonomy" id="418781"/>
    <lineage>
        <taxon>Eukaryota</taxon>
        <taxon>Fungi</taxon>
        <taxon>Dikarya</taxon>
        <taxon>Ascomycota</taxon>
        <taxon>Pezizomycotina</taxon>
        <taxon>Dothideomycetes</taxon>
        <taxon>Dothideomycetidae</taxon>
        <taxon>Mycosphaerellales</taxon>
        <taxon>Teratosphaeriaceae</taxon>
        <taxon>Teratosphaeria</taxon>
    </lineage>
</organism>
<protein>
    <submittedName>
        <fullName evidence="1">Uncharacterized protein</fullName>
    </submittedName>
</protein>
<gene>
    <name evidence="1" type="ORF">Tdes44962_MAKER07995</name>
</gene>
<dbReference type="Proteomes" id="UP001138500">
    <property type="component" value="Unassembled WGS sequence"/>
</dbReference>
<sequence>MELAVVNEFSSDAILAPVLLDDAARAEKLAVLDEGITNELLDDEGVAMRGKVEAPITVSAAEVCV</sequence>
<keyword evidence="2" id="KW-1185">Reference proteome</keyword>
<accession>A0A9W7SXN1</accession>
<name>A0A9W7SXN1_9PEZI</name>
<reference evidence="1 2" key="1">
    <citation type="journal article" date="2018" name="IMA Fungus">
        <title>IMA Genome-F 10: Nine draft genome sequences of Claviceps purpurea s.lat., including C. arundinis, C. humidiphila, and C. cf. spartinae, pseudomolecules for the pitch canker pathogen Fusarium circinatum, draft genome of Davidsoniella eucalypti, Grosmannia galeiformis, Quambalaria eucalypti, and Teratosphaeria destructans.</title>
        <authorList>
            <person name="Wingfield B.D."/>
            <person name="Liu M."/>
            <person name="Nguyen H.D."/>
            <person name="Lane F.A."/>
            <person name="Morgan S.W."/>
            <person name="De Vos L."/>
            <person name="Wilken P.M."/>
            <person name="Duong T.A."/>
            <person name="Aylward J."/>
            <person name="Coetzee M.P."/>
            <person name="Dadej K."/>
            <person name="De Beer Z.W."/>
            <person name="Findlay W."/>
            <person name="Havenga M."/>
            <person name="Kolarik M."/>
            <person name="Menzies J.G."/>
            <person name="Naidoo K."/>
            <person name="Pochopski O."/>
            <person name="Shoukouhi P."/>
            <person name="Santana Q.C."/>
            <person name="Seifert K.A."/>
            <person name="Soal N."/>
            <person name="Steenkamp E.T."/>
            <person name="Tatham C.T."/>
            <person name="van der Nest M.A."/>
            <person name="Wingfield M.J."/>
        </authorList>
    </citation>
    <scope>NUCLEOTIDE SEQUENCE [LARGE SCALE GENOMIC DNA]</scope>
    <source>
        <strain evidence="1">CMW44962</strain>
    </source>
</reference>
<reference evidence="1 2" key="2">
    <citation type="journal article" date="2021" name="Curr. Genet.">
        <title>Genetic response to nitrogen starvation in the aggressive Eucalyptus foliar pathogen Teratosphaeria destructans.</title>
        <authorList>
            <person name="Havenga M."/>
            <person name="Wingfield B.D."/>
            <person name="Wingfield M.J."/>
            <person name="Dreyer L.L."/>
            <person name="Roets F."/>
            <person name="Aylward J."/>
        </authorList>
    </citation>
    <scope>NUCLEOTIDE SEQUENCE [LARGE SCALE GENOMIC DNA]</scope>
    <source>
        <strain evidence="1">CMW44962</strain>
    </source>
</reference>
<evidence type="ECO:0000313" key="1">
    <source>
        <dbReference type="EMBL" id="KAH9840353.1"/>
    </source>
</evidence>
<comment type="caution">
    <text evidence="1">The sequence shown here is derived from an EMBL/GenBank/DDBJ whole genome shotgun (WGS) entry which is preliminary data.</text>
</comment>
<dbReference type="AlphaFoldDB" id="A0A9W7SXN1"/>
<proteinExistence type="predicted"/>
<evidence type="ECO:0000313" key="2">
    <source>
        <dbReference type="Proteomes" id="UP001138500"/>
    </source>
</evidence>
<dbReference type="EMBL" id="RIBY02000591">
    <property type="protein sequence ID" value="KAH9840353.1"/>
    <property type="molecule type" value="Genomic_DNA"/>
</dbReference>